<feature type="compositionally biased region" description="Polar residues" evidence="8">
    <location>
        <begin position="205"/>
        <end position="221"/>
    </location>
</feature>
<dbReference type="InterPro" id="IPR029063">
    <property type="entry name" value="SAM-dependent_MTases_sf"/>
</dbReference>
<evidence type="ECO:0000256" key="2">
    <source>
        <dbReference type="ARBA" id="ARBA00005891"/>
    </source>
</evidence>
<evidence type="ECO:0000256" key="1">
    <source>
        <dbReference type="ARBA" id="ARBA00004173"/>
    </source>
</evidence>
<keyword evidence="9" id="KW-0830">Ubiquinone</keyword>
<dbReference type="EMBL" id="HBUF01205753">
    <property type="protein sequence ID" value="CAG6663721.1"/>
    <property type="molecule type" value="Transcribed_RNA"/>
</dbReference>
<comment type="catalytic activity">
    <reaction evidence="6 7">
        <text>L-arginyl-[protein] + 2 S-adenosyl-L-methionine = N(omega),N(omega)'-dimethyl-L-arginyl-[protein] + 2 S-adenosyl-L-homocysteine + 2 H(+)</text>
        <dbReference type="Rhea" id="RHEA:48108"/>
        <dbReference type="Rhea" id="RHEA-COMP:10532"/>
        <dbReference type="Rhea" id="RHEA-COMP:11992"/>
        <dbReference type="ChEBI" id="CHEBI:15378"/>
        <dbReference type="ChEBI" id="CHEBI:29965"/>
        <dbReference type="ChEBI" id="CHEBI:57856"/>
        <dbReference type="ChEBI" id="CHEBI:59789"/>
        <dbReference type="ChEBI" id="CHEBI:88221"/>
        <dbReference type="EC" id="2.1.1.320"/>
    </reaction>
</comment>
<dbReference type="EC" id="2.1.1.320" evidence="7"/>
<dbReference type="GO" id="GO:0032259">
    <property type="term" value="P:methylation"/>
    <property type="evidence" value="ECO:0007669"/>
    <property type="project" value="UniProtKB-KW"/>
</dbReference>
<evidence type="ECO:0000256" key="3">
    <source>
        <dbReference type="ARBA" id="ARBA00022603"/>
    </source>
</evidence>
<dbReference type="Pfam" id="PF02636">
    <property type="entry name" value="Methyltransf_28"/>
    <property type="match status" value="1"/>
</dbReference>
<evidence type="ECO:0000256" key="4">
    <source>
        <dbReference type="ARBA" id="ARBA00022679"/>
    </source>
</evidence>
<feature type="region of interest" description="Disordered" evidence="8">
    <location>
        <begin position="205"/>
        <end position="240"/>
    </location>
</feature>
<dbReference type="GO" id="GO:0032981">
    <property type="term" value="P:mitochondrial respiratory chain complex I assembly"/>
    <property type="evidence" value="ECO:0007669"/>
    <property type="project" value="TreeGrafter"/>
</dbReference>
<dbReference type="AlphaFoldDB" id="A0A8D8S8E5"/>
<dbReference type="InterPro" id="IPR038375">
    <property type="entry name" value="NDUFAF7_sf"/>
</dbReference>
<evidence type="ECO:0000256" key="5">
    <source>
        <dbReference type="ARBA" id="ARBA00023128"/>
    </source>
</evidence>
<dbReference type="GO" id="GO:0035243">
    <property type="term" value="F:protein-arginine omega-N symmetric methyltransferase activity"/>
    <property type="evidence" value="ECO:0007669"/>
    <property type="project" value="UniProtKB-EC"/>
</dbReference>
<dbReference type="InterPro" id="IPR003788">
    <property type="entry name" value="NDUFAF7"/>
</dbReference>
<comment type="subcellular location">
    <subcellularLocation>
        <location evidence="1 7">Mitochondrion</location>
    </subcellularLocation>
</comment>
<feature type="compositionally biased region" description="Basic and acidic residues" evidence="8">
    <location>
        <begin position="222"/>
        <end position="234"/>
    </location>
</feature>
<comment type="similarity">
    <text evidence="2 7">Belongs to the NDUFAF7 family.</text>
</comment>
<reference evidence="9" key="1">
    <citation type="submission" date="2021-05" db="EMBL/GenBank/DDBJ databases">
        <authorList>
            <person name="Alioto T."/>
            <person name="Alioto T."/>
            <person name="Gomez Garrido J."/>
        </authorList>
    </citation>
    <scope>NUCLEOTIDE SEQUENCE</scope>
</reference>
<evidence type="ECO:0000256" key="7">
    <source>
        <dbReference type="RuleBase" id="RU364114"/>
    </source>
</evidence>
<dbReference type="PANTHER" id="PTHR12049:SF7">
    <property type="entry name" value="PROTEIN ARGININE METHYLTRANSFERASE NDUFAF7, MITOCHONDRIAL"/>
    <property type="match status" value="1"/>
</dbReference>
<dbReference type="PANTHER" id="PTHR12049">
    <property type="entry name" value="PROTEIN ARGININE METHYLTRANSFERASE NDUFAF7, MITOCHONDRIAL"/>
    <property type="match status" value="1"/>
</dbReference>
<dbReference type="Gene3D" id="3.40.50.12710">
    <property type="match status" value="1"/>
</dbReference>
<sequence length="486" mass="55246">MNMFLSRFTLNTLIAKNIQSKSNIGCNAYRIIRGLSSTPTENSPDKELLFEHIKSKILLTGPITIATYMKEILTNPQHGYYMNKDVFGTGGDFITSPEITQMFGELISVWMINEMNKLNAPSNKIDIVELGPGRGTMMRDLLRTFHKFKLMDQVNSVCFIEVSNELSKMQGKMLCTPDSIRRNENMLLSKKKKIDQTLDLLSLDETNGNGSNSKAENGKSNNSKDVKNEAVGEEKQEEDLCYQSGTTRNGTLVKWYSSIYDVPQKHFTFFLAHEFFDALPVHKLIKTENGWREILVDFSVNTNELCYVKANNPTPACLFVNKNETRDHIEISPQTAVIVKNIAKRLEEKGGIGLIIDYGHNGEGTDTFRAYCNHEQTDPLKNVGHSDLTADVDFKYIQENVQDKLITYGPITQRQFLKEMHIDVRLNTLTGVCTTDHEIKVLQSAVDMLTDEHQMGSRFKFMSLFPSVCEEFHKKHPVHAFSVEDK</sequence>
<organism evidence="9">
    <name type="scientific">Cacopsylla melanoneura</name>
    <dbReference type="NCBI Taxonomy" id="428564"/>
    <lineage>
        <taxon>Eukaryota</taxon>
        <taxon>Metazoa</taxon>
        <taxon>Ecdysozoa</taxon>
        <taxon>Arthropoda</taxon>
        <taxon>Hexapoda</taxon>
        <taxon>Insecta</taxon>
        <taxon>Pterygota</taxon>
        <taxon>Neoptera</taxon>
        <taxon>Paraneoptera</taxon>
        <taxon>Hemiptera</taxon>
        <taxon>Sternorrhyncha</taxon>
        <taxon>Psylloidea</taxon>
        <taxon>Psyllidae</taxon>
        <taxon>Psyllinae</taxon>
        <taxon>Cacopsylla</taxon>
    </lineage>
</organism>
<keyword evidence="5 7" id="KW-0496">Mitochondrion</keyword>
<proteinExistence type="inferred from homology"/>
<comment type="function">
    <text evidence="7">Arginine methyltransferase involved in the assembly or stability of mitochondrial NADH:ubiquinone oxidoreductase complex (complex I).</text>
</comment>
<keyword evidence="4 7" id="KW-0808">Transferase</keyword>
<protein>
    <recommendedName>
        <fullName evidence="7">Protein arginine methyltransferase NDUFAF7</fullName>
        <ecNumber evidence="7">2.1.1.320</ecNumber>
    </recommendedName>
</protein>
<evidence type="ECO:0000256" key="6">
    <source>
        <dbReference type="ARBA" id="ARBA00048612"/>
    </source>
</evidence>
<keyword evidence="3 7" id="KW-0489">Methyltransferase</keyword>
<evidence type="ECO:0000256" key="8">
    <source>
        <dbReference type="SAM" id="MobiDB-lite"/>
    </source>
</evidence>
<accession>A0A8D8S8E5</accession>
<dbReference type="SUPFAM" id="SSF53335">
    <property type="entry name" value="S-adenosyl-L-methionine-dependent methyltransferases"/>
    <property type="match status" value="2"/>
</dbReference>
<dbReference type="EMBL" id="HBUF01053402">
    <property type="protein sequence ID" value="CAG6622813.1"/>
    <property type="molecule type" value="Transcribed_RNA"/>
</dbReference>
<name>A0A8D8S8E5_9HEMI</name>
<dbReference type="GO" id="GO:0005739">
    <property type="term" value="C:mitochondrion"/>
    <property type="evidence" value="ECO:0007669"/>
    <property type="project" value="UniProtKB-SubCell"/>
</dbReference>
<evidence type="ECO:0000313" key="9">
    <source>
        <dbReference type="EMBL" id="CAG6663721.1"/>
    </source>
</evidence>